<feature type="transmembrane region" description="Helical" evidence="1">
    <location>
        <begin position="20"/>
        <end position="39"/>
    </location>
</feature>
<dbReference type="NCBIfam" id="TIGR02532">
    <property type="entry name" value="IV_pilin_GFxxxE"/>
    <property type="match status" value="1"/>
</dbReference>
<evidence type="ECO:0000313" key="3">
    <source>
        <dbReference type="Proteomes" id="UP000034391"/>
    </source>
</evidence>
<name>A0A0G1Q4V4_9BACT</name>
<keyword evidence="1" id="KW-0812">Transmembrane</keyword>
<evidence type="ECO:0000313" key="2">
    <source>
        <dbReference type="EMBL" id="KKU39882.1"/>
    </source>
</evidence>
<organism evidence="2 3">
    <name type="scientific">Candidatus Azambacteria bacterium GW2011_GWD2_46_48</name>
    <dbReference type="NCBI Taxonomy" id="1618623"/>
    <lineage>
        <taxon>Bacteria</taxon>
        <taxon>Candidatus Azamiibacteriota</taxon>
    </lineage>
</organism>
<gene>
    <name evidence="2" type="ORF">UX56_C0052G0002</name>
</gene>
<reference evidence="2 3" key="1">
    <citation type="journal article" date="2015" name="Nature">
        <title>rRNA introns, odd ribosomes, and small enigmatic genomes across a large radiation of phyla.</title>
        <authorList>
            <person name="Brown C.T."/>
            <person name="Hug L.A."/>
            <person name="Thomas B.C."/>
            <person name="Sharon I."/>
            <person name="Castelle C.J."/>
            <person name="Singh A."/>
            <person name="Wilkins M.J."/>
            <person name="Williams K.H."/>
            <person name="Banfield J.F."/>
        </authorList>
    </citation>
    <scope>NUCLEOTIDE SEQUENCE [LARGE SCALE GENOMIC DNA]</scope>
</reference>
<keyword evidence="1" id="KW-0472">Membrane</keyword>
<dbReference type="AlphaFoldDB" id="A0A0G1Q4V4"/>
<sequence length="175" mass="19500">MTKHSFAQHDNNKGFSLLETVVALGILVVGIGGAVGLVAQSLASIEAIKNKVISANLAQEGIEVVRNLRDENWLNDVHWRGEGGGILLANGDYRVQYNATALTSFTDTFLQTNSSGYYGYNNEYGYLGGSDTVFKRKITISMISDTQIKVISWVDWTEKGRVKFIEIEDRLYNWK</sequence>
<protein>
    <recommendedName>
        <fullName evidence="4">Prepilin-type N-terminal cleavage/methylation domain-containing protein</fullName>
    </recommendedName>
</protein>
<evidence type="ECO:0008006" key="4">
    <source>
        <dbReference type="Google" id="ProtNLM"/>
    </source>
</evidence>
<accession>A0A0G1Q4V4</accession>
<dbReference type="EMBL" id="LCMR01000052">
    <property type="protein sequence ID" value="KKU39882.1"/>
    <property type="molecule type" value="Genomic_DNA"/>
</dbReference>
<comment type="caution">
    <text evidence="2">The sequence shown here is derived from an EMBL/GenBank/DDBJ whole genome shotgun (WGS) entry which is preliminary data.</text>
</comment>
<evidence type="ECO:0000256" key="1">
    <source>
        <dbReference type="SAM" id="Phobius"/>
    </source>
</evidence>
<proteinExistence type="predicted"/>
<dbReference type="Pfam" id="PF07963">
    <property type="entry name" value="N_methyl"/>
    <property type="match status" value="1"/>
</dbReference>
<dbReference type="InterPro" id="IPR012902">
    <property type="entry name" value="N_methyl_site"/>
</dbReference>
<keyword evidence="1" id="KW-1133">Transmembrane helix</keyword>
<dbReference type="Proteomes" id="UP000034391">
    <property type="component" value="Unassembled WGS sequence"/>
</dbReference>